<evidence type="ECO:0000313" key="1">
    <source>
        <dbReference type="EMBL" id="SFR69336.1"/>
    </source>
</evidence>
<dbReference type="OrthoDB" id="1067148at2"/>
<protein>
    <submittedName>
        <fullName evidence="1">Uncharacterized protein</fullName>
    </submittedName>
</protein>
<dbReference type="Proteomes" id="UP000199659">
    <property type="component" value="Unassembled WGS sequence"/>
</dbReference>
<keyword evidence="2" id="KW-1185">Reference proteome</keyword>
<dbReference type="STRING" id="37658.SAMN05661086_01085"/>
<dbReference type="EMBL" id="FOYZ01000003">
    <property type="protein sequence ID" value="SFR69336.1"/>
    <property type="molecule type" value="Genomic_DNA"/>
</dbReference>
<name>A0A1I6IRF8_9FIRM</name>
<sequence length="240" mass="27891">MNEINGKWIMEGLSKDDPNCIRSMDELIKYINKVGFLPLFKNSIPGFSVEEITDKDAWWGENPLEDPWEWRGRIAEQGEIAYGKLFSKKAGFVSKEWYPVFCNYRRDGYDFDTRYEEGLAGRKSQLLMEVLEQHNEILSSELKNSAGFGKAGEKGFDTGLTTLQMQTYVTVKRFQKKRNKQNEEYGWAVAVYCLPEMVFGTDYVRSCYSENPLLSKEKIISKISRHFPNSTSEEIEKFMK</sequence>
<gene>
    <name evidence="1" type="ORF">SAMN05661086_01085</name>
</gene>
<dbReference type="AlphaFoldDB" id="A0A1I6IRF8"/>
<reference evidence="1 2" key="1">
    <citation type="submission" date="2016-10" db="EMBL/GenBank/DDBJ databases">
        <authorList>
            <person name="de Groot N.N."/>
        </authorList>
    </citation>
    <scope>NUCLEOTIDE SEQUENCE [LARGE SCALE GENOMIC DNA]</scope>
    <source>
        <strain evidence="1 2">743A</strain>
    </source>
</reference>
<dbReference type="RefSeq" id="WP_092559674.1">
    <property type="nucleotide sequence ID" value="NZ_FOYZ01000003.1"/>
</dbReference>
<proteinExistence type="predicted"/>
<organism evidence="1 2">
    <name type="scientific">Anaeromicropila populeti</name>
    <dbReference type="NCBI Taxonomy" id="37658"/>
    <lineage>
        <taxon>Bacteria</taxon>
        <taxon>Bacillati</taxon>
        <taxon>Bacillota</taxon>
        <taxon>Clostridia</taxon>
        <taxon>Lachnospirales</taxon>
        <taxon>Lachnospiraceae</taxon>
        <taxon>Anaeromicropila</taxon>
    </lineage>
</organism>
<accession>A0A1I6IRF8</accession>
<dbReference type="Pfam" id="PF24741">
    <property type="entry name" value="AlkZ-rel"/>
    <property type="match status" value="1"/>
</dbReference>
<evidence type="ECO:0000313" key="2">
    <source>
        <dbReference type="Proteomes" id="UP000199659"/>
    </source>
</evidence>
<dbReference type="InterPro" id="IPR056298">
    <property type="entry name" value="AlkZ-rel"/>
</dbReference>